<dbReference type="Proteomes" id="UP000433181">
    <property type="component" value="Unassembled WGS sequence"/>
</dbReference>
<reference evidence="1 2" key="1">
    <citation type="submission" date="2019-08" db="EMBL/GenBank/DDBJ databases">
        <title>In-depth cultivation of the pig gut microbiome towards novel bacterial diversity and tailored functional studies.</title>
        <authorList>
            <person name="Wylensek D."/>
            <person name="Hitch T.C.A."/>
            <person name="Clavel T."/>
        </authorList>
    </citation>
    <scope>NUCLEOTIDE SEQUENCE [LARGE SCALE GENOMIC DNA]</scope>
    <source>
        <strain evidence="1 2">WCA-693-APC-5D-A</strain>
    </source>
</reference>
<name>A0A6I2UET6_9FIRM</name>
<accession>A0A6I2UET6</accession>
<proteinExistence type="predicted"/>
<gene>
    <name evidence="1" type="ORF">FYJ84_04170</name>
</gene>
<evidence type="ECO:0000313" key="2">
    <source>
        <dbReference type="Proteomes" id="UP000433181"/>
    </source>
</evidence>
<protein>
    <submittedName>
        <fullName evidence="1">Uncharacterized protein</fullName>
    </submittedName>
</protein>
<dbReference type="EMBL" id="VUNR01000005">
    <property type="protein sequence ID" value="MSU08189.1"/>
    <property type="molecule type" value="Genomic_DNA"/>
</dbReference>
<organism evidence="1 2">
    <name type="scientific">Anaerovibrio slackiae</name>
    <dbReference type="NCBI Taxonomy" id="2652309"/>
    <lineage>
        <taxon>Bacteria</taxon>
        <taxon>Bacillati</taxon>
        <taxon>Bacillota</taxon>
        <taxon>Negativicutes</taxon>
        <taxon>Selenomonadales</taxon>
        <taxon>Selenomonadaceae</taxon>
        <taxon>Anaerovibrio</taxon>
    </lineage>
</organism>
<sequence>MEGYKLFNVKHGELFTLYVDAKEPRPIGVWLEASEGKRMPSGRVKASSGELCFRPGWHVCEYPVATHIGSKENPTDARPSYRPDNQVWALIEFSDEIDYQVQAELAGKCARDKMLRYVPKNGFYRYKTNAQAVVQWYICGAIKIKRILTDEEVESINNAVGLHDLPRKGVK</sequence>
<comment type="caution">
    <text evidence="1">The sequence shown here is derived from an EMBL/GenBank/DDBJ whole genome shotgun (WGS) entry which is preliminary data.</text>
</comment>
<dbReference type="RefSeq" id="WP_154406344.1">
    <property type="nucleotide sequence ID" value="NZ_VUNR01000005.1"/>
</dbReference>
<keyword evidence="2" id="KW-1185">Reference proteome</keyword>
<evidence type="ECO:0000313" key="1">
    <source>
        <dbReference type="EMBL" id="MSU08189.1"/>
    </source>
</evidence>
<dbReference type="GeneID" id="96778101"/>
<dbReference type="AlphaFoldDB" id="A0A6I2UET6"/>